<evidence type="ECO:0000256" key="5">
    <source>
        <dbReference type="ARBA" id="ARBA00022970"/>
    </source>
</evidence>
<dbReference type="InterPro" id="IPR052157">
    <property type="entry name" value="BCAA_transport_permease"/>
</dbReference>
<sequence>MNAQLLLIQVFNGLVNGAFYALLSLGLAVIFGMLRIVNFAHGALYMLGAFGAFALSETLGLGFWPSLIVSPLIVGLIGVILERVLLRRLYGLDHSYNLLLTFGLTLLIQDLVKQVMLSQFAVSSAPYTPPEMLTGVVNLGFVVFPKYRLFVIALSLAVCLVTWYVIERTRVGAVVRAATENPTVTRSFGINVSAWVTAVFGVGVALAGLAGVLAAPIYSVDPYMGAELIITTFAVVVIGGMGSILGSVVVGFAVGVLTAVGAALYPPISNTLVFILMALVLLFRPSGLFGLPEGAR</sequence>
<protein>
    <submittedName>
        <fullName evidence="10">Branched-chain amino acid ABC transporter permease</fullName>
    </submittedName>
</protein>
<comment type="subcellular location">
    <subcellularLocation>
        <location evidence="1">Cell membrane</location>
        <topology evidence="1">Multi-pass membrane protein</topology>
    </subcellularLocation>
</comment>
<reference evidence="10" key="2">
    <citation type="submission" date="2020-09" db="EMBL/GenBank/DDBJ databases">
        <authorList>
            <person name="Sun Q."/>
            <person name="Ohkuma M."/>
        </authorList>
    </citation>
    <scope>NUCLEOTIDE SEQUENCE</scope>
    <source>
        <strain evidence="10">JCM 14371</strain>
    </source>
</reference>
<feature type="transmembrane region" description="Helical" evidence="9">
    <location>
        <begin position="67"/>
        <end position="86"/>
    </location>
</feature>
<evidence type="ECO:0000256" key="1">
    <source>
        <dbReference type="ARBA" id="ARBA00004651"/>
    </source>
</evidence>
<keyword evidence="5" id="KW-0029">Amino-acid transport</keyword>
<name>A0A917PED7_9DEIO</name>
<organism evidence="10 11">
    <name type="scientific">Deinococcus aquiradiocola</name>
    <dbReference type="NCBI Taxonomy" id="393059"/>
    <lineage>
        <taxon>Bacteria</taxon>
        <taxon>Thermotogati</taxon>
        <taxon>Deinococcota</taxon>
        <taxon>Deinococci</taxon>
        <taxon>Deinococcales</taxon>
        <taxon>Deinococcaceae</taxon>
        <taxon>Deinococcus</taxon>
    </lineage>
</organism>
<keyword evidence="2" id="KW-0813">Transport</keyword>
<evidence type="ECO:0000256" key="3">
    <source>
        <dbReference type="ARBA" id="ARBA00022475"/>
    </source>
</evidence>
<reference evidence="10" key="1">
    <citation type="journal article" date="2014" name="Int. J. Syst. Evol. Microbiol.">
        <title>Complete genome sequence of Corynebacterium casei LMG S-19264T (=DSM 44701T), isolated from a smear-ripened cheese.</title>
        <authorList>
            <consortium name="US DOE Joint Genome Institute (JGI-PGF)"/>
            <person name="Walter F."/>
            <person name="Albersmeier A."/>
            <person name="Kalinowski J."/>
            <person name="Ruckert C."/>
        </authorList>
    </citation>
    <scope>NUCLEOTIDE SEQUENCE</scope>
    <source>
        <strain evidence="10">JCM 14371</strain>
    </source>
</reference>
<keyword evidence="4 9" id="KW-0812">Transmembrane</keyword>
<evidence type="ECO:0000256" key="4">
    <source>
        <dbReference type="ARBA" id="ARBA00022692"/>
    </source>
</evidence>
<evidence type="ECO:0000256" key="9">
    <source>
        <dbReference type="SAM" id="Phobius"/>
    </source>
</evidence>
<dbReference type="Pfam" id="PF02653">
    <property type="entry name" value="BPD_transp_2"/>
    <property type="match status" value="1"/>
</dbReference>
<dbReference type="Proteomes" id="UP000635726">
    <property type="component" value="Unassembled WGS sequence"/>
</dbReference>
<dbReference type="GO" id="GO:0005886">
    <property type="term" value="C:plasma membrane"/>
    <property type="evidence" value="ECO:0007669"/>
    <property type="project" value="UniProtKB-SubCell"/>
</dbReference>
<keyword evidence="3" id="KW-1003">Cell membrane</keyword>
<feature type="transmembrane region" description="Helical" evidence="9">
    <location>
        <begin position="194"/>
        <end position="217"/>
    </location>
</feature>
<evidence type="ECO:0000313" key="10">
    <source>
        <dbReference type="EMBL" id="GGJ72757.1"/>
    </source>
</evidence>
<feature type="transmembrane region" description="Helical" evidence="9">
    <location>
        <begin position="6"/>
        <end position="31"/>
    </location>
</feature>
<dbReference type="GO" id="GO:0022857">
    <property type="term" value="F:transmembrane transporter activity"/>
    <property type="evidence" value="ECO:0007669"/>
    <property type="project" value="InterPro"/>
</dbReference>
<dbReference type="CDD" id="cd06582">
    <property type="entry name" value="TM_PBP1_LivH_like"/>
    <property type="match status" value="1"/>
</dbReference>
<keyword evidence="7 9" id="KW-0472">Membrane</keyword>
<keyword evidence="6 9" id="KW-1133">Transmembrane helix</keyword>
<proteinExistence type="inferred from homology"/>
<dbReference type="EMBL" id="BMOE01000004">
    <property type="protein sequence ID" value="GGJ72757.1"/>
    <property type="molecule type" value="Genomic_DNA"/>
</dbReference>
<dbReference type="PANTHER" id="PTHR11795:SF442">
    <property type="entry name" value="ABC TRANSPORTER ATP-BINDING PROTEIN"/>
    <property type="match status" value="1"/>
</dbReference>
<dbReference type="RefSeq" id="WP_188962155.1">
    <property type="nucleotide sequence ID" value="NZ_BMOE01000004.1"/>
</dbReference>
<feature type="transmembrane region" description="Helical" evidence="9">
    <location>
        <begin position="147"/>
        <end position="166"/>
    </location>
</feature>
<feature type="transmembrane region" description="Helical" evidence="9">
    <location>
        <begin position="43"/>
        <end position="61"/>
    </location>
</feature>
<evidence type="ECO:0000256" key="6">
    <source>
        <dbReference type="ARBA" id="ARBA00022989"/>
    </source>
</evidence>
<feature type="transmembrane region" description="Helical" evidence="9">
    <location>
        <begin position="271"/>
        <end position="291"/>
    </location>
</feature>
<evidence type="ECO:0000313" key="11">
    <source>
        <dbReference type="Proteomes" id="UP000635726"/>
    </source>
</evidence>
<dbReference type="PANTHER" id="PTHR11795">
    <property type="entry name" value="BRANCHED-CHAIN AMINO ACID TRANSPORT SYSTEM PERMEASE PROTEIN LIVH"/>
    <property type="match status" value="1"/>
</dbReference>
<evidence type="ECO:0000256" key="8">
    <source>
        <dbReference type="ARBA" id="ARBA00037998"/>
    </source>
</evidence>
<evidence type="ECO:0000256" key="2">
    <source>
        <dbReference type="ARBA" id="ARBA00022448"/>
    </source>
</evidence>
<comment type="similarity">
    <text evidence="8">Belongs to the binding-protein-dependent transport system permease family. LivHM subfamily.</text>
</comment>
<accession>A0A917PED7</accession>
<dbReference type="InterPro" id="IPR001851">
    <property type="entry name" value="ABC_transp_permease"/>
</dbReference>
<dbReference type="AlphaFoldDB" id="A0A917PED7"/>
<feature type="transmembrane region" description="Helical" evidence="9">
    <location>
        <begin position="98"/>
        <end position="122"/>
    </location>
</feature>
<keyword evidence="11" id="KW-1185">Reference proteome</keyword>
<gene>
    <name evidence="10" type="ORF">GCM10008939_16460</name>
</gene>
<evidence type="ECO:0000256" key="7">
    <source>
        <dbReference type="ARBA" id="ARBA00023136"/>
    </source>
</evidence>
<dbReference type="GO" id="GO:0006865">
    <property type="term" value="P:amino acid transport"/>
    <property type="evidence" value="ECO:0007669"/>
    <property type="project" value="UniProtKB-KW"/>
</dbReference>
<comment type="caution">
    <text evidence="10">The sequence shown here is derived from an EMBL/GenBank/DDBJ whole genome shotgun (WGS) entry which is preliminary data.</text>
</comment>